<dbReference type="Proteomes" id="UP000250140">
    <property type="component" value="Unassembled WGS sequence"/>
</dbReference>
<evidence type="ECO:0000313" key="1">
    <source>
        <dbReference type="EMBL" id="OCL08922.1"/>
    </source>
</evidence>
<dbReference type="EMBL" id="KV749554">
    <property type="protein sequence ID" value="OCL08922.1"/>
    <property type="molecule type" value="Genomic_DNA"/>
</dbReference>
<feature type="non-terminal residue" evidence="1">
    <location>
        <position position="1"/>
    </location>
</feature>
<dbReference type="OrthoDB" id="428577at2759"/>
<evidence type="ECO:0000313" key="2">
    <source>
        <dbReference type="Proteomes" id="UP000250140"/>
    </source>
</evidence>
<organism evidence="1 2">
    <name type="scientific">Glonium stellatum</name>
    <dbReference type="NCBI Taxonomy" id="574774"/>
    <lineage>
        <taxon>Eukaryota</taxon>
        <taxon>Fungi</taxon>
        <taxon>Dikarya</taxon>
        <taxon>Ascomycota</taxon>
        <taxon>Pezizomycotina</taxon>
        <taxon>Dothideomycetes</taxon>
        <taxon>Pleosporomycetidae</taxon>
        <taxon>Gloniales</taxon>
        <taxon>Gloniaceae</taxon>
        <taxon>Glonium</taxon>
    </lineage>
</organism>
<gene>
    <name evidence="1" type="ORF">AOQ84DRAFT_317685</name>
</gene>
<name>A0A8E2F1M5_9PEZI</name>
<protein>
    <submittedName>
        <fullName evidence="1">Uncharacterized protein</fullName>
    </submittedName>
</protein>
<sequence length="245" mass="28364">MKDALIERWRNGIHKVQELEIWGGVEVSLCTQNARRRTLRHLLGSASMRNYLRGISFKWHEEDCERQYFEALEDCKKFRSFWKNNPQWHGTVGNAINECFSALEETGVDERDDELAVLWIEVVEELDKDESDEDALGDNCCRWCQQHQCLLDSSKGHWDMMSIKRSSTFSLGIRGLLTLYREPLATCDPLLMEWEPLQNALGKELKADFNERVLGKSSDRHHSEYTGGQWNASPVPCLLISKTVN</sequence>
<proteinExistence type="predicted"/>
<reference evidence="1 2" key="1">
    <citation type="journal article" date="2016" name="Nat. Commun.">
        <title>Ectomycorrhizal ecology is imprinted in the genome of the dominant symbiotic fungus Cenococcum geophilum.</title>
        <authorList>
            <consortium name="DOE Joint Genome Institute"/>
            <person name="Peter M."/>
            <person name="Kohler A."/>
            <person name="Ohm R.A."/>
            <person name="Kuo A."/>
            <person name="Krutzmann J."/>
            <person name="Morin E."/>
            <person name="Arend M."/>
            <person name="Barry K.W."/>
            <person name="Binder M."/>
            <person name="Choi C."/>
            <person name="Clum A."/>
            <person name="Copeland A."/>
            <person name="Grisel N."/>
            <person name="Haridas S."/>
            <person name="Kipfer T."/>
            <person name="LaButti K."/>
            <person name="Lindquist E."/>
            <person name="Lipzen A."/>
            <person name="Maire R."/>
            <person name="Meier B."/>
            <person name="Mihaltcheva S."/>
            <person name="Molinier V."/>
            <person name="Murat C."/>
            <person name="Poggeler S."/>
            <person name="Quandt C.A."/>
            <person name="Sperisen C."/>
            <person name="Tritt A."/>
            <person name="Tisserant E."/>
            <person name="Crous P.W."/>
            <person name="Henrissat B."/>
            <person name="Nehls U."/>
            <person name="Egli S."/>
            <person name="Spatafora J.W."/>
            <person name="Grigoriev I.V."/>
            <person name="Martin F.M."/>
        </authorList>
    </citation>
    <scope>NUCLEOTIDE SEQUENCE [LARGE SCALE GENOMIC DNA]</scope>
    <source>
        <strain evidence="1 2">CBS 207.34</strain>
    </source>
</reference>
<dbReference type="AlphaFoldDB" id="A0A8E2F1M5"/>
<keyword evidence="2" id="KW-1185">Reference proteome</keyword>
<accession>A0A8E2F1M5</accession>